<evidence type="ECO:0008006" key="3">
    <source>
        <dbReference type="Google" id="ProtNLM"/>
    </source>
</evidence>
<evidence type="ECO:0000313" key="2">
    <source>
        <dbReference type="Proteomes" id="UP000799770"/>
    </source>
</evidence>
<dbReference type="PANTHER" id="PTHR42085">
    <property type="entry name" value="F-BOX DOMAIN-CONTAINING PROTEIN"/>
    <property type="match status" value="1"/>
</dbReference>
<organism evidence="1 2">
    <name type="scientific">Lophiotrema nucula</name>
    <dbReference type="NCBI Taxonomy" id="690887"/>
    <lineage>
        <taxon>Eukaryota</taxon>
        <taxon>Fungi</taxon>
        <taxon>Dikarya</taxon>
        <taxon>Ascomycota</taxon>
        <taxon>Pezizomycotina</taxon>
        <taxon>Dothideomycetes</taxon>
        <taxon>Pleosporomycetidae</taxon>
        <taxon>Pleosporales</taxon>
        <taxon>Lophiotremataceae</taxon>
        <taxon>Lophiotrema</taxon>
    </lineage>
</organism>
<dbReference type="InterPro" id="IPR038883">
    <property type="entry name" value="AN11006-like"/>
</dbReference>
<dbReference type="AlphaFoldDB" id="A0A6A5Z3Y7"/>
<reference evidence="1" key="1">
    <citation type="journal article" date="2020" name="Stud. Mycol.">
        <title>101 Dothideomycetes genomes: a test case for predicting lifestyles and emergence of pathogens.</title>
        <authorList>
            <person name="Haridas S."/>
            <person name="Albert R."/>
            <person name="Binder M."/>
            <person name="Bloem J."/>
            <person name="Labutti K."/>
            <person name="Salamov A."/>
            <person name="Andreopoulos B."/>
            <person name="Baker S."/>
            <person name="Barry K."/>
            <person name="Bills G."/>
            <person name="Bluhm B."/>
            <person name="Cannon C."/>
            <person name="Castanera R."/>
            <person name="Culley D."/>
            <person name="Daum C."/>
            <person name="Ezra D."/>
            <person name="Gonzalez J."/>
            <person name="Henrissat B."/>
            <person name="Kuo A."/>
            <person name="Liang C."/>
            <person name="Lipzen A."/>
            <person name="Lutzoni F."/>
            <person name="Magnuson J."/>
            <person name="Mondo S."/>
            <person name="Nolan M."/>
            <person name="Ohm R."/>
            <person name="Pangilinan J."/>
            <person name="Park H.-J."/>
            <person name="Ramirez L."/>
            <person name="Alfaro M."/>
            <person name="Sun H."/>
            <person name="Tritt A."/>
            <person name="Yoshinaga Y."/>
            <person name="Zwiers L.-H."/>
            <person name="Turgeon B."/>
            <person name="Goodwin S."/>
            <person name="Spatafora J."/>
            <person name="Crous P."/>
            <person name="Grigoriev I."/>
        </authorList>
    </citation>
    <scope>NUCLEOTIDE SEQUENCE</scope>
    <source>
        <strain evidence="1">CBS 627.86</strain>
    </source>
</reference>
<protein>
    <recommendedName>
        <fullName evidence="3">F-box domain-containing protein</fullName>
    </recommendedName>
</protein>
<dbReference type="EMBL" id="ML977329">
    <property type="protein sequence ID" value="KAF2113031.1"/>
    <property type="molecule type" value="Genomic_DNA"/>
</dbReference>
<sequence>MTSTSADFIKLNSEQSTDKLEWVQSHKVDPGRISFLELPRELRELVYDHALRVLGAIYIYSKDTSPVHPAVRAKIVKHNNEGPSEPQPIGSTIPIALLASCRQLHAECSEIVYGSNVFRTYMSDPGFANTYEPLVRYMVFEVNADNRIYKRDMDSVAWGWRRQFWPHITEKSTVVLQRFPNLESLTFPIKSNSLVQTWKPAFMGSDQKTREQRIVQAAYWMKSMCPIGKEQLRDCLHLEIVPARGFGKEETENDNGKKLLWDFDWDECEFAEAFERMKIL</sequence>
<dbReference type="PANTHER" id="PTHR42085:SF2">
    <property type="entry name" value="F-BOX DOMAIN-CONTAINING PROTEIN"/>
    <property type="match status" value="1"/>
</dbReference>
<gene>
    <name evidence="1" type="ORF">BDV96DRAFT_496865</name>
</gene>
<evidence type="ECO:0000313" key="1">
    <source>
        <dbReference type="EMBL" id="KAF2113031.1"/>
    </source>
</evidence>
<name>A0A6A5Z3Y7_9PLEO</name>
<dbReference type="OrthoDB" id="5272396at2759"/>
<accession>A0A6A5Z3Y7</accession>
<keyword evidence="2" id="KW-1185">Reference proteome</keyword>
<proteinExistence type="predicted"/>
<dbReference type="Proteomes" id="UP000799770">
    <property type="component" value="Unassembled WGS sequence"/>
</dbReference>